<dbReference type="SUPFAM" id="SSF54001">
    <property type="entry name" value="Cysteine proteinases"/>
    <property type="match status" value="1"/>
</dbReference>
<evidence type="ECO:0000313" key="9">
    <source>
        <dbReference type="EMBL" id="CUP44935.1"/>
    </source>
</evidence>
<feature type="compositionally biased region" description="Acidic residues" evidence="6">
    <location>
        <begin position="36"/>
        <end position="61"/>
    </location>
</feature>
<feature type="coiled-coil region" evidence="5">
    <location>
        <begin position="78"/>
        <end position="143"/>
    </location>
</feature>
<evidence type="ECO:0000256" key="6">
    <source>
        <dbReference type="SAM" id="MobiDB-lite"/>
    </source>
</evidence>
<accession>A0A174NG16</accession>
<dbReference type="EMBL" id="CZBA01000006">
    <property type="protein sequence ID" value="CUP44935.1"/>
    <property type="molecule type" value="Genomic_DNA"/>
</dbReference>
<organism evidence="9 10">
    <name type="scientific">Blautia obeum</name>
    <dbReference type="NCBI Taxonomy" id="40520"/>
    <lineage>
        <taxon>Bacteria</taxon>
        <taxon>Bacillati</taxon>
        <taxon>Bacillota</taxon>
        <taxon>Clostridia</taxon>
        <taxon>Lachnospirales</taxon>
        <taxon>Lachnospiraceae</taxon>
        <taxon>Blautia</taxon>
    </lineage>
</organism>
<feature type="region of interest" description="Disordered" evidence="6">
    <location>
        <begin position="36"/>
        <end position="73"/>
    </location>
</feature>
<dbReference type="PANTHER" id="PTHR47053">
    <property type="entry name" value="MUREIN DD-ENDOPEPTIDASE MEPH-RELATED"/>
    <property type="match status" value="1"/>
</dbReference>
<dbReference type="GO" id="GO:0008234">
    <property type="term" value="F:cysteine-type peptidase activity"/>
    <property type="evidence" value="ECO:0007669"/>
    <property type="project" value="UniProtKB-KW"/>
</dbReference>
<comment type="similarity">
    <text evidence="1">Belongs to the peptidase C40 family.</text>
</comment>
<sequence length="256" mass="28000">MKKKITAMLLAICCISSTWTVYADDFSSGSSEVEIEITEDEEADVDDVEITEDADADDEMFSDGTESSTSGGDISAMANQIVARAEIQAQEYQQLKKEAKKYADAQEVARRAQEIKEETARIRKQALKEAARRKEEKRVANRQAVADFAVQFVGNPYVWGGTSLTNGADCSGFVMSVFANFGYELPRVAAAQYSASQKRDLSQMEVGDLVFYGSGISHVALYIGDGKVVHALNSNKGIVITDYNYDTPVGVGSYME</sequence>
<dbReference type="RefSeq" id="WP_055055819.1">
    <property type="nucleotide sequence ID" value="NZ_CZBA01000006.1"/>
</dbReference>
<keyword evidence="5" id="KW-0175">Coiled coil</keyword>
<dbReference type="PANTHER" id="PTHR47053:SF1">
    <property type="entry name" value="MUREIN DD-ENDOPEPTIDASE MEPH-RELATED"/>
    <property type="match status" value="1"/>
</dbReference>
<dbReference type="InterPro" id="IPR038765">
    <property type="entry name" value="Papain-like_cys_pep_sf"/>
</dbReference>
<feature type="chain" id="PRO_5008029054" evidence="7">
    <location>
        <begin position="24"/>
        <end position="256"/>
    </location>
</feature>
<keyword evidence="3 9" id="KW-0378">Hydrolase</keyword>
<dbReference type="GO" id="GO:0006508">
    <property type="term" value="P:proteolysis"/>
    <property type="evidence" value="ECO:0007669"/>
    <property type="project" value="UniProtKB-KW"/>
</dbReference>
<dbReference type="Gene3D" id="3.90.1720.10">
    <property type="entry name" value="endopeptidase domain like (from Nostoc punctiforme)"/>
    <property type="match status" value="1"/>
</dbReference>
<dbReference type="Pfam" id="PF00877">
    <property type="entry name" value="NLPC_P60"/>
    <property type="match status" value="1"/>
</dbReference>
<evidence type="ECO:0000256" key="1">
    <source>
        <dbReference type="ARBA" id="ARBA00007074"/>
    </source>
</evidence>
<dbReference type="Proteomes" id="UP000095413">
    <property type="component" value="Unassembled WGS sequence"/>
</dbReference>
<protein>
    <submittedName>
        <fullName evidence="9">Gamma-D-glutamyl-L-lysine endopeptidase</fullName>
        <ecNumber evidence="9">3.4.-.-</ecNumber>
    </submittedName>
</protein>
<feature type="compositionally biased region" description="Low complexity" evidence="6">
    <location>
        <begin position="62"/>
        <end position="73"/>
    </location>
</feature>
<dbReference type="PROSITE" id="PS51935">
    <property type="entry name" value="NLPC_P60"/>
    <property type="match status" value="1"/>
</dbReference>
<keyword evidence="7" id="KW-0732">Signal</keyword>
<evidence type="ECO:0000259" key="8">
    <source>
        <dbReference type="PROSITE" id="PS51935"/>
    </source>
</evidence>
<dbReference type="EC" id="3.4.-.-" evidence="9"/>
<dbReference type="AlphaFoldDB" id="A0A174NG16"/>
<gene>
    <name evidence="9" type="primary">ykfC</name>
    <name evidence="9" type="ORF">ERS852533_01393</name>
</gene>
<evidence type="ECO:0000256" key="2">
    <source>
        <dbReference type="ARBA" id="ARBA00022670"/>
    </source>
</evidence>
<evidence type="ECO:0000313" key="10">
    <source>
        <dbReference type="Proteomes" id="UP000095413"/>
    </source>
</evidence>
<feature type="domain" description="NlpC/P60" evidence="8">
    <location>
        <begin position="139"/>
        <end position="256"/>
    </location>
</feature>
<evidence type="ECO:0000256" key="7">
    <source>
        <dbReference type="SAM" id="SignalP"/>
    </source>
</evidence>
<keyword evidence="2" id="KW-0645">Protease</keyword>
<evidence type="ECO:0000256" key="3">
    <source>
        <dbReference type="ARBA" id="ARBA00022801"/>
    </source>
</evidence>
<reference evidence="9 10" key="1">
    <citation type="submission" date="2015-09" db="EMBL/GenBank/DDBJ databases">
        <authorList>
            <consortium name="Pathogen Informatics"/>
        </authorList>
    </citation>
    <scope>NUCLEOTIDE SEQUENCE [LARGE SCALE GENOMIC DNA]</scope>
    <source>
        <strain evidence="9 10">2789STDY5834921</strain>
    </source>
</reference>
<name>A0A174NG16_9FIRM</name>
<dbReference type="InterPro" id="IPR051202">
    <property type="entry name" value="Peptidase_C40"/>
</dbReference>
<keyword evidence="4" id="KW-0788">Thiol protease</keyword>
<evidence type="ECO:0000256" key="5">
    <source>
        <dbReference type="SAM" id="Coils"/>
    </source>
</evidence>
<evidence type="ECO:0000256" key="4">
    <source>
        <dbReference type="ARBA" id="ARBA00022807"/>
    </source>
</evidence>
<feature type="signal peptide" evidence="7">
    <location>
        <begin position="1"/>
        <end position="23"/>
    </location>
</feature>
<dbReference type="InterPro" id="IPR000064">
    <property type="entry name" value="NLP_P60_dom"/>
</dbReference>
<proteinExistence type="inferred from homology"/>